<dbReference type="KEGG" id="ima:PO878_01300"/>
<evidence type="ECO:0000313" key="3">
    <source>
        <dbReference type="Proteomes" id="UP001216390"/>
    </source>
</evidence>
<name>A0AAE9YEZ1_9ACTN</name>
<organism evidence="2 3">
    <name type="scientific">Iamia majanohamensis</name>
    <dbReference type="NCBI Taxonomy" id="467976"/>
    <lineage>
        <taxon>Bacteria</taxon>
        <taxon>Bacillati</taxon>
        <taxon>Actinomycetota</taxon>
        <taxon>Acidimicrobiia</taxon>
        <taxon>Acidimicrobiales</taxon>
        <taxon>Iamiaceae</taxon>
        <taxon>Iamia</taxon>
    </lineage>
</organism>
<dbReference type="EMBL" id="CP116942">
    <property type="protein sequence ID" value="WCO67352.1"/>
    <property type="molecule type" value="Genomic_DNA"/>
</dbReference>
<keyword evidence="3" id="KW-1185">Reference proteome</keyword>
<feature type="compositionally biased region" description="Acidic residues" evidence="1">
    <location>
        <begin position="94"/>
        <end position="103"/>
    </location>
</feature>
<evidence type="ECO:0000256" key="1">
    <source>
        <dbReference type="SAM" id="MobiDB-lite"/>
    </source>
</evidence>
<gene>
    <name evidence="2" type="ORF">PO878_01300</name>
</gene>
<dbReference type="RefSeq" id="WP_272736874.1">
    <property type="nucleotide sequence ID" value="NZ_CP116942.1"/>
</dbReference>
<proteinExistence type="predicted"/>
<feature type="compositionally biased region" description="Gly residues" evidence="1">
    <location>
        <begin position="71"/>
        <end position="89"/>
    </location>
</feature>
<evidence type="ECO:0000313" key="2">
    <source>
        <dbReference type="EMBL" id="WCO67352.1"/>
    </source>
</evidence>
<dbReference type="AlphaFoldDB" id="A0AAE9YEZ1"/>
<accession>A0AAE9YEZ1</accession>
<sequence length="130" mass="13328">MWADDVVPRLKGMAKALFKLGEVVDADDDSVTVGLPNSAHLERCEQKRDEAEAALAAAFGRPVRLALVVGGDGGGPVPVAEGRGGGGRGPAPDDPVEDVDMDALVDAPTEARSGVDRVTEAFPGAQVVDP</sequence>
<dbReference type="Proteomes" id="UP001216390">
    <property type="component" value="Chromosome"/>
</dbReference>
<reference evidence="2" key="1">
    <citation type="submission" date="2023-01" db="EMBL/GenBank/DDBJ databases">
        <title>The diversity of Class Acidimicrobiia in South China Sea sediment environments and the proposal of Iamia marina sp. nov., a novel species of the genus Iamia.</title>
        <authorList>
            <person name="He Y."/>
            <person name="Tian X."/>
        </authorList>
    </citation>
    <scope>NUCLEOTIDE SEQUENCE</scope>
    <source>
        <strain evidence="2">DSM 19957</strain>
    </source>
</reference>
<protein>
    <submittedName>
        <fullName evidence="2">Uncharacterized protein</fullName>
    </submittedName>
</protein>
<feature type="region of interest" description="Disordered" evidence="1">
    <location>
        <begin position="71"/>
        <end position="130"/>
    </location>
</feature>